<feature type="domain" description="ABM" evidence="1">
    <location>
        <begin position="38"/>
        <end position="127"/>
    </location>
</feature>
<dbReference type="InterPro" id="IPR007138">
    <property type="entry name" value="ABM_dom"/>
</dbReference>
<evidence type="ECO:0000313" key="2">
    <source>
        <dbReference type="EMBL" id="SHH21126.1"/>
    </source>
</evidence>
<dbReference type="PANTHER" id="PTHR33336:SF15">
    <property type="entry name" value="ABM DOMAIN-CONTAINING PROTEIN"/>
    <property type="match status" value="1"/>
</dbReference>
<evidence type="ECO:0000313" key="3">
    <source>
        <dbReference type="Proteomes" id="UP000184212"/>
    </source>
</evidence>
<dbReference type="InterPro" id="IPR050744">
    <property type="entry name" value="AI-2_Isomerase_LsrG"/>
</dbReference>
<sequence length="250" mass="28847">MAIILTVLLLLCQTNPKAQHPYDAVVKESNGNQANHFAARLTRFDVKPDHQTAFRKVVSDYVSRSLHQESNVLSEAYYEQEHPSVLWIIERWNSKMDLEKAGKSASFKALESLAKTALSTQAKRIDIKDLEPISKQQWQSVVRKTDDPITIMLFVDAKAGTERDFKTVYHTAMPQFRSEPGVITYQLSQLETDSTQFVTYEKFRNEDAFQYHLKFPPIQPVIDYLNTSIKKQPFQTGLHRLIEFAPLIRE</sequence>
<dbReference type="Proteomes" id="UP000184212">
    <property type="component" value="Unassembled WGS sequence"/>
</dbReference>
<reference evidence="2 3" key="1">
    <citation type="submission" date="2016-11" db="EMBL/GenBank/DDBJ databases">
        <authorList>
            <person name="Jaros S."/>
            <person name="Januszkiewicz K."/>
            <person name="Wedrychowicz H."/>
        </authorList>
    </citation>
    <scope>NUCLEOTIDE SEQUENCE [LARGE SCALE GENOMIC DNA]</scope>
    <source>
        <strain evidence="2 3">DSM 24574</strain>
    </source>
</reference>
<keyword evidence="2" id="KW-0503">Monooxygenase</keyword>
<name>A0A1M5R4T9_9BACT</name>
<dbReference type="SUPFAM" id="SSF54909">
    <property type="entry name" value="Dimeric alpha+beta barrel"/>
    <property type="match status" value="2"/>
</dbReference>
<accession>A0A1M5R4T9</accession>
<dbReference type="STRING" id="947013.SAMN04488109_3183"/>
<gene>
    <name evidence="2" type="ORF">SAMN04488109_3183</name>
</gene>
<keyword evidence="3" id="KW-1185">Reference proteome</keyword>
<proteinExistence type="predicted"/>
<dbReference type="Gene3D" id="3.30.70.100">
    <property type="match status" value="1"/>
</dbReference>
<keyword evidence="2" id="KW-0560">Oxidoreductase</keyword>
<dbReference type="AlphaFoldDB" id="A0A1M5R4T9"/>
<dbReference type="PROSITE" id="PS51725">
    <property type="entry name" value="ABM"/>
    <property type="match status" value="2"/>
</dbReference>
<dbReference type="PANTHER" id="PTHR33336">
    <property type="entry name" value="QUINOL MONOOXYGENASE YGIN-RELATED"/>
    <property type="match status" value="1"/>
</dbReference>
<feature type="domain" description="ABM" evidence="1">
    <location>
        <begin position="149"/>
        <end position="238"/>
    </location>
</feature>
<protein>
    <submittedName>
        <fullName evidence="2">Quinol monooxygenase YgiN</fullName>
    </submittedName>
</protein>
<evidence type="ECO:0000259" key="1">
    <source>
        <dbReference type="PROSITE" id="PS51725"/>
    </source>
</evidence>
<organism evidence="2 3">
    <name type="scientific">Chryseolinea serpens</name>
    <dbReference type="NCBI Taxonomy" id="947013"/>
    <lineage>
        <taxon>Bacteria</taxon>
        <taxon>Pseudomonadati</taxon>
        <taxon>Bacteroidota</taxon>
        <taxon>Cytophagia</taxon>
        <taxon>Cytophagales</taxon>
        <taxon>Fulvivirgaceae</taxon>
        <taxon>Chryseolinea</taxon>
    </lineage>
</organism>
<dbReference type="InterPro" id="IPR011008">
    <property type="entry name" value="Dimeric_a/b-barrel"/>
</dbReference>
<dbReference type="EMBL" id="FQWQ01000002">
    <property type="protein sequence ID" value="SHH21126.1"/>
    <property type="molecule type" value="Genomic_DNA"/>
</dbReference>
<dbReference type="GO" id="GO:0004497">
    <property type="term" value="F:monooxygenase activity"/>
    <property type="evidence" value="ECO:0007669"/>
    <property type="project" value="UniProtKB-KW"/>
</dbReference>
<dbReference type="Pfam" id="PF03992">
    <property type="entry name" value="ABM"/>
    <property type="match status" value="2"/>
</dbReference>